<feature type="region of interest" description="Disordered" evidence="11">
    <location>
        <begin position="195"/>
        <end position="232"/>
    </location>
</feature>
<dbReference type="AlphaFoldDB" id="A0AA87ZA41"/>
<keyword evidence="6" id="KW-0238">DNA-binding</keyword>
<dbReference type="InterPro" id="IPR036093">
    <property type="entry name" value="NAC_dom_sf"/>
</dbReference>
<evidence type="ECO:0000256" key="7">
    <source>
        <dbReference type="ARBA" id="ARBA00023136"/>
    </source>
</evidence>
<organism evidence="14 15">
    <name type="scientific">Ficus carica</name>
    <name type="common">Common fig</name>
    <dbReference type="NCBI Taxonomy" id="3494"/>
    <lineage>
        <taxon>Eukaryota</taxon>
        <taxon>Viridiplantae</taxon>
        <taxon>Streptophyta</taxon>
        <taxon>Embryophyta</taxon>
        <taxon>Tracheophyta</taxon>
        <taxon>Spermatophyta</taxon>
        <taxon>Magnoliopsida</taxon>
        <taxon>eudicotyledons</taxon>
        <taxon>Gunneridae</taxon>
        <taxon>Pentapetalae</taxon>
        <taxon>rosids</taxon>
        <taxon>fabids</taxon>
        <taxon>Rosales</taxon>
        <taxon>Moraceae</taxon>
        <taxon>Ficeae</taxon>
        <taxon>Ficus</taxon>
    </lineage>
</organism>
<dbReference type="GO" id="GO:0006355">
    <property type="term" value="P:regulation of DNA-templated transcription"/>
    <property type="evidence" value="ECO:0007669"/>
    <property type="project" value="InterPro"/>
</dbReference>
<sequence>MGTVSLESLPLGFRFRPTDEELIDHYLRLKINGQLSVIKADDPEWFFFCPRDRKYPNGQRSNRATDAGYWKATGKDRTIRSRGYRSDSNPTGLIGMKKTLVFYRGRAPKGERTRWIMHEYRPMIKDLDGTGPGQCGRKHHLFVANGFDIQTSLIDEEKRAIVPCPESPYQNYLVEPFVLCRLFRKLEEKLDAPKFDEANQIGSPPTLTKSSPDDTSSDVLQETATSDMPVGEEPEVIYRWSTEKLDTMTPSAPGPVESVSNSNMASDLEDHTTDQDTPKGVAMQMEENSKFYDPNYDQIDFTTLSPLQPQIDLWPAPLSVSSPYDFGNDINGFNFMDGTGEQEISISDLLEEVLQNPDESSCGESIYQKKLDMEKDGHLSNLTQSLQNVPPGSLFNVPYSYVDLQTIQHGMDAKEVLEIQPLSGPSQAETPYANQELKMGYMGQPGYNMVGQVSVPCEYATNLCHNMSRNVPANYYGQNGETGIKIRSRPPQRPISDNLISQGNAPRRLRLQVDISPGSTASDNVRDSNKSYEEEEVQSSTTGVGSLGEAILRDYDNIDLAQFDSVNCPLQASEATEQSSTVDGQEKEHSSGHLAAGTGIKIRTRQPQSQLVSNSLLPEGSTPRRIRLQMDTMPRSFDNDDVKDSTQKKEENEEEDEDELRSAVTDDSLEDMDNSETDDETENEAVSSSTETPEATKPSPFLDGQDKESHLWKSDTIKEIAEESSIELTDESRDIFEESSTELTEPKLRFRAKKNDMLHSSIGLSESSETVVHPRRGPTSLFISFGVSAVVILFLVSIGLFRALDLGVV</sequence>
<keyword evidence="10" id="KW-0539">Nucleus</keyword>
<proteinExistence type="predicted"/>
<feature type="compositionally biased region" description="Basic and acidic residues" evidence="11">
    <location>
        <begin position="637"/>
        <end position="651"/>
    </location>
</feature>
<keyword evidence="3 12" id="KW-0812">Transmembrane</keyword>
<name>A0AA87ZA41_FICCA</name>
<evidence type="ECO:0000256" key="10">
    <source>
        <dbReference type="ARBA" id="ARBA00023242"/>
    </source>
</evidence>
<feature type="region of interest" description="Disordered" evidence="11">
    <location>
        <begin position="246"/>
        <end position="276"/>
    </location>
</feature>
<feature type="compositionally biased region" description="Acidic residues" evidence="11">
    <location>
        <begin position="667"/>
        <end position="683"/>
    </location>
</feature>
<evidence type="ECO:0000256" key="3">
    <source>
        <dbReference type="ARBA" id="ARBA00022692"/>
    </source>
</evidence>
<feature type="domain" description="NAC" evidence="13">
    <location>
        <begin position="1"/>
        <end position="185"/>
    </location>
</feature>
<evidence type="ECO:0000313" key="14">
    <source>
        <dbReference type="EMBL" id="GMN31177.1"/>
    </source>
</evidence>
<feature type="region of interest" description="Disordered" evidence="11">
    <location>
        <begin position="574"/>
        <end position="709"/>
    </location>
</feature>
<feature type="compositionally biased region" description="Polar residues" evidence="11">
    <location>
        <begin position="574"/>
        <end position="583"/>
    </location>
</feature>
<comment type="subcellular location">
    <subcellularLocation>
        <location evidence="2">Membrane</location>
        <topology evidence="2">Single-pass membrane protein</topology>
    </subcellularLocation>
    <subcellularLocation>
        <location evidence="1">Nucleus</location>
    </subcellularLocation>
</comment>
<keyword evidence="8" id="KW-0010">Activator</keyword>
<dbReference type="GO" id="GO:0016020">
    <property type="term" value="C:membrane"/>
    <property type="evidence" value="ECO:0007669"/>
    <property type="project" value="UniProtKB-SubCell"/>
</dbReference>
<reference evidence="14" key="1">
    <citation type="submission" date="2023-07" db="EMBL/GenBank/DDBJ databases">
        <title>draft genome sequence of fig (Ficus carica).</title>
        <authorList>
            <person name="Takahashi T."/>
            <person name="Nishimura K."/>
        </authorList>
    </citation>
    <scope>NUCLEOTIDE SEQUENCE</scope>
</reference>
<evidence type="ECO:0000256" key="2">
    <source>
        <dbReference type="ARBA" id="ARBA00004167"/>
    </source>
</evidence>
<evidence type="ECO:0000256" key="12">
    <source>
        <dbReference type="SAM" id="Phobius"/>
    </source>
</evidence>
<evidence type="ECO:0000256" key="6">
    <source>
        <dbReference type="ARBA" id="ARBA00023125"/>
    </source>
</evidence>
<feature type="transmembrane region" description="Helical" evidence="12">
    <location>
        <begin position="781"/>
        <end position="804"/>
    </location>
</feature>
<dbReference type="PROSITE" id="PS51005">
    <property type="entry name" value="NAC"/>
    <property type="match status" value="1"/>
</dbReference>
<accession>A0AA87ZA41</accession>
<evidence type="ECO:0000256" key="5">
    <source>
        <dbReference type="ARBA" id="ARBA00023015"/>
    </source>
</evidence>
<evidence type="ECO:0000259" key="13">
    <source>
        <dbReference type="PROSITE" id="PS51005"/>
    </source>
</evidence>
<protein>
    <recommendedName>
        <fullName evidence="13">NAC domain-containing protein</fullName>
    </recommendedName>
</protein>
<evidence type="ECO:0000313" key="15">
    <source>
        <dbReference type="Proteomes" id="UP001187192"/>
    </source>
</evidence>
<dbReference type="Proteomes" id="UP001187192">
    <property type="component" value="Unassembled WGS sequence"/>
</dbReference>
<feature type="compositionally biased region" description="Polar residues" evidence="11">
    <location>
        <begin position="605"/>
        <end position="616"/>
    </location>
</feature>
<evidence type="ECO:0000256" key="9">
    <source>
        <dbReference type="ARBA" id="ARBA00023163"/>
    </source>
</evidence>
<comment type="caution">
    <text evidence="14">The sequence shown here is derived from an EMBL/GenBank/DDBJ whole genome shotgun (WGS) entry which is preliminary data.</text>
</comment>
<keyword evidence="15" id="KW-1185">Reference proteome</keyword>
<dbReference type="PANTHER" id="PTHR31744:SF216">
    <property type="entry name" value="NAC TRANSCRIPTION FACTOR"/>
    <property type="match status" value="1"/>
</dbReference>
<dbReference type="GO" id="GO:0000976">
    <property type="term" value="F:transcription cis-regulatory region binding"/>
    <property type="evidence" value="ECO:0007669"/>
    <property type="project" value="UniProtKB-ARBA"/>
</dbReference>
<keyword evidence="5" id="KW-0805">Transcription regulation</keyword>
<dbReference type="InterPro" id="IPR003441">
    <property type="entry name" value="NAC-dom"/>
</dbReference>
<evidence type="ECO:0000256" key="8">
    <source>
        <dbReference type="ARBA" id="ARBA00023159"/>
    </source>
</evidence>
<evidence type="ECO:0000256" key="4">
    <source>
        <dbReference type="ARBA" id="ARBA00022989"/>
    </source>
</evidence>
<keyword evidence="7 12" id="KW-0472">Membrane</keyword>
<feature type="region of interest" description="Disordered" evidence="11">
    <location>
        <begin position="481"/>
        <end position="544"/>
    </location>
</feature>
<keyword evidence="4 12" id="KW-1133">Transmembrane helix</keyword>
<dbReference type="GO" id="GO:0005634">
    <property type="term" value="C:nucleus"/>
    <property type="evidence" value="ECO:0007669"/>
    <property type="project" value="UniProtKB-SubCell"/>
</dbReference>
<keyword evidence="9" id="KW-0804">Transcription</keyword>
<dbReference type="Gene3D" id="2.170.150.80">
    <property type="entry name" value="NAC domain"/>
    <property type="match status" value="1"/>
</dbReference>
<gene>
    <name evidence="14" type="ORF">TIFTF001_003133</name>
</gene>
<evidence type="ECO:0000256" key="1">
    <source>
        <dbReference type="ARBA" id="ARBA00004123"/>
    </source>
</evidence>
<dbReference type="Pfam" id="PF02365">
    <property type="entry name" value="NAM"/>
    <property type="match status" value="1"/>
</dbReference>
<dbReference type="EMBL" id="BTGU01000003">
    <property type="protein sequence ID" value="GMN31177.1"/>
    <property type="molecule type" value="Genomic_DNA"/>
</dbReference>
<feature type="compositionally biased region" description="Polar residues" evidence="11">
    <location>
        <begin position="200"/>
        <end position="226"/>
    </location>
</feature>
<dbReference type="SUPFAM" id="SSF101941">
    <property type="entry name" value="NAC domain"/>
    <property type="match status" value="1"/>
</dbReference>
<dbReference type="PANTHER" id="PTHR31744">
    <property type="entry name" value="PROTEIN CUP-SHAPED COTYLEDON 2-RELATED"/>
    <property type="match status" value="1"/>
</dbReference>
<evidence type="ECO:0000256" key="11">
    <source>
        <dbReference type="SAM" id="MobiDB-lite"/>
    </source>
</evidence>